<dbReference type="EMBL" id="CP003169">
    <property type="protein sequence ID" value="AEV73814.1"/>
    <property type="molecule type" value="Genomic_DNA"/>
</dbReference>
<dbReference type="PATRIC" id="fig|710685.3.peg.3300"/>
<dbReference type="Pfam" id="PF24681">
    <property type="entry name" value="Kelch_KLHDC2_KLHL20_DRC7"/>
    <property type="match status" value="2"/>
</dbReference>
<dbReference type="Gene3D" id="2.120.10.80">
    <property type="entry name" value="Kelch-type beta propeller"/>
    <property type="match status" value="4"/>
</dbReference>
<protein>
    <submittedName>
        <fullName evidence="7">Serine/threonine protein kinase</fullName>
    </submittedName>
</protein>
<keyword evidence="7" id="KW-0723">Serine/threonine-protein kinase</keyword>
<keyword evidence="5" id="KW-0812">Transmembrane</keyword>
<accession>G8RNW3</accession>
<dbReference type="GO" id="GO:0004674">
    <property type="term" value="F:protein serine/threonine kinase activity"/>
    <property type="evidence" value="ECO:0007669"/>
    <property type="project" value="UniProtKB-KW"/>
</dbReference>
<feature type="binding site" evidence="3">
    <location>
        <position position="43"/>
    </location>
    <ligand>
        <name>ATP</name>
        <dbReference type="ChEBI" id="CHEBI:30616"/>
    </ligand>
</feature>
<dbReference type="SMART" id="SM00220">
    <property type="entry name" value="S_TKc"/>
    <property type="match status" value="1"/>
</dbReference>
<dbReference type="PROSITE" id="PS50011">
    <property type="entry name" value="PROTEIN_KINASE_DOM"/>
    <property type="match status" value="1"/>
</dbReference>
<dbReference type="Gene3D" id="1.10.510.10">
    <property type="entry name" value="Transferase(Phosphotransferase) domain 1"/>
    <property type="match status" value="1"/>
</dbReference>
<evidence type="ECO:0000313" key="7">
    <source>
        <dbReference type="EMBL" id="AEV73814.1"/>
    </source>
</evidence>
<dbReference type="InterPro" id="IPR011009">
    <property type="entry name" value="Kinase-like_dom_sf"/>
</dbReference>
<dbReference type="PANTHER" id="PTHR45632">
    <property type="entry name" value="LD33804P"/>
    <property type="match status" value="1"/>
</dbReference>
<feature type="compositionally biased region" description="Pro residues" evidence="4">
    <location>
        <begin position="387"/>
        <end position="404"/>
    </location>
</feature>
<keyword evidence="5" id="KW-1133">Transmembrane helix</keyword>
<dbReference type="InterPro" id="IPR015915">
    <property type="entry name" value="Kelch-typ_b-propeller"/>
</dbReference>
<feature type="transmembrane region" description="Helical" evidence="5">
    <location>
        <begin position="420"/>
        <end position="441"/>
    </location>
</feature>
<dbReference type="InterPro" id="IPR000719">
    <property type="entry name" value="Prot_kinase_dom"/>
</dbReference>
<evidence type="ECO:0000256" key="1">
    <source>
        <dbReference type="ARBA" id="ARBA00022441"/>
    </source>
</evidence>
<evidence type="ECO:0000256" key="5">
    <source>
        <dbReference type="SAM" id="Phobius"/>
    </source>
</evidence>
<dbReference type="GO" id="GO:0005524">
    <property type="term" value="F:ATP binding"/>
    <property type="evidence" value="ECO:0007669"/>
    <property type="project" value="UniProtKB-UniRule"/>
</dbReference>
<dbReference type="RefSeq" id="WP_014211570.1">
    <property type="nucleotide sequence ID" value="NC_016604.1"/>
</dbReference>
<dbReference type="Pfam" id="PF01344">
    <property type="entry name" value="Kelch_1"/>
    <property type="match status" value="1"/>
</dbReference>
<dbReference type="eggNOG" id="COG3055">
    <property type="taxonomic scope" value="Bacteria"/>
</dbReference>
<evidence type="ECO:0000256" key="2">
    <source>
        <dbReference type="ARBA" id="ARBA00022737"/>
    </source>
</evidence>
<feature type="compositionally biased region" description="Low complexity" evidence="4">
    <location>
        <begin position="288"/>
        <end position="299"/>
    </location>
</feature>
<dbReference type="AlphaFoldDB" id="G8RNW3"/>
<dbReference type="Pfam" id="PF00069">
    <property type="entry name" value="Pkinase"/>
    <property type="match status" value="1"/>
</dbReference>
<keyword evidence="2" id="KW-0677">Repeat</keyword>
<dbReference type="KEGG" id="mrh:MycrhN_3289"/>
<keyword evidence="3" id="KW-0547">Nucleotide-binding</keyword>
<sequence length="1042" mass="108515">MASEIARELAAAGFDDAVEVGRGGSGVVYRCFQKSLGRTVAIKVLASGLDEADRERFLREGYAMGALSGHPNIVNILQVGVTDSGRPFIVMPYHAQGSLAERLRREGRIAWPEALRMGVKLCGALETAHRTGTLHRDIKPANVLFNEYREPQLSDFGTARIAGGYKTVTGFFTGTLSYTAPEVLAGNPPTVVADVYSLGATIYALIAGGPPHERKADEDLIAHYLRITSTPVPDLRPHGIPTDVCAAIEKAMSREPGDRQVSVAEFGRQLQLAQRHNGLAADPMALSEPGGELEPTGGTQALPLTGDFRRAETSAPSAERSAPSGDRSGSFVESSGPSGGERSGPGAEVSESVASSPVIPKGSTPPPDPNMFAHTTSVSLGNVPWAQVPPTPPGPPGASAPPFPQGDSAGAPGNRDRKKLLIVAGAAAAVVLLVIASVFIFTSGDNDGGAPQATPKQPPVEMQPEWEAVSDARVARGAAAATEADGTIWVFGGLGAGNRVSAAHEGYDPALDSWKGGENLPIPVQRAMAVTWEDTPVVLGGWRTEGSNQKVATDKVWRVVNSRWVELPPLLQPRAAASAAVVDDLLVVTGGVDATGKLLNTTEIYDGTGWKLGAPIPTPRQLSAAASDGRLVYVVGGSTGTSDVTAVEAYDPVADTWTTMPALPEARSDFGVAITDARLVAAGGMSSGRVLNSVEALDLTTSTWTALPDLASGRHGLAVAAVGKTVYAIGGSTSPADSQVSAAAEALKLAPRKPQPAAEWRPLPDAPTARLMAASTVLDGKIYVAGGMLGHAETLDTFESFDPKTGEWQTLPSLPIPLHHATAAAYRGEIVVLGGASDTVADASNKVFAFRDGKWEELASLQHARAAPSAAVVDDKLVVVGGQDDKQLVTQTEVFDGSSWTSAADMPTPREHLAAVSDGVYVYAVGGRALSADENIAAFERFDPESGNWEKLPDMPTPRGSYGAALVDGRIVAVGGEEPTRVLATVEMYDISTGKWTTQAPINTPVHGEVVAAVDTTVYTIGGADRPSHEGPVATVEALDFS</sequence>
<dbReference type="SMART" id="SM00612">
    <property type="entry name" value="Kelch"/>
    <property type="match status" value="10"/>
</dbReference>
<dbReference type="SUPFAM" id="SSF117281">
    <property type="entry name" value="Kelch motif"/>
    <property type="match status" value="1"/>
</dbReference>
<dbReference type="PROSITE" id="PS00107">
    <property type="entry name" value="PROTEIN_KINASE_ATP"/>
    <property type="match status" value="1"/>
</dbReference>
<evidence type="ECO:0000313" key="8">
    <source>
        <dbReference type="Proteomes" id="UP000005442"/>
    </source>
</evidence>
<dbReference type="InterPro" id="IPR017441">
    <property type="entry name" value="Protein_kinase_ATP_BS"/>
</dbReference>
<gene>
    <name evidence="7" type="ordered locus">MycrhN_3289</name>
</gene>
<reference evidence="7 8" key="1">
    <citation type="submission" date="2011-12" db="EMBL/GenBank/DDBJ databases">
        <title>Complete sequence of Mycobacterium rhodesiae NBB3.</title>
        <authorList>
            <consortium name="US DOE Joint Genome Institute"/>
            <person name="Lucas S."/>
            <person name="Han J."/>
            <person name="Lapidus A."/>
            <person name="Cheng J.-F."/>
            <person name="Goodwin L."/>
            <person name="Pitluck S."/>
            <person name="Peters L."/>
            <person name="Mikhailova N."/>
            <person name="Gu W."/>
            <person name="Detter J.C."/>
            <person name="Han C."/>
            <person name="Tapia R."/>
            <person name="Land M."/>
            <person name="Hauser L."/>
            <person name="Kyrpides N."/>
            <person name="Ivanova N."/>
            <person name="Pagani I."/>
            <person name="Mattes T."/>
            <person name="Holmes A."/>
            <person name="Rutledge P."/>
            <person name="Paulsen I."/>
            <person name="Coleman N."/>
            <person name="Woyke T."/>
        </authorList>
    </citation>
    <scope>NUCLEOTIDE SEQUENCE [LARGE SCALE GENOMIC DNA]</scope>
    <source>
        <strain evidence="7 8">NBB3</strain>
    </source>
</reference>
<organism evidence="7 8">
    <name type="scientific">Mycolicibacterium rhodesiae (strain NBB3)</name>
    <name type="common">Mycobacterium rhodesiae</name>
    <dbReference type="NCBI Taxonomy" id="710685"/>
    <lineage>
        <taxon>Bacteria</taxon>
        <taxon>Bacillati</taxon>
        <taxon>Actinomycetota</taxon>
        <taxon>Actinomycetes</taxon>
        <taxon>Mycobacteriales</taxon>
        <taxon>Mycobacteriaceae</taxon>
        <taxon>Mycolicibacterium</taxon>
    </lineage>
</organism>
<dbReference type="InterPro" id="IPR011043">
    <property type="entry name" value="Gal_Oxase/kelch_b-propeller"/>
</dbReference>
<dbReference type="SUPFAM" id="SSF50965">
    <property type="entry name" value="Galactose oxidase, central domain"/>
    <property type="match status" value="2"/>
</dbReference>
<dbReference type="OrthoDB" id="136365at2"/>
<evidence type="ECO:0000256" key="3">
    <source>
        <dbReference type="PROSITE-ProRule" id="PRU10141"/>
    </source>
</evidence>
<keyword evidence="7" id="KW-0418">Kinase</keyword>
<dbReference type="PANTHER" id="PTHR45632:SF3">
    <property type="entry name" value="KELCH-LIKE PROTEIN 32"/>
    <property type="match status" value="1"/>
</dbReference>
<dbReference type="HOGENOM" id="CLU_296626_0_0_11"/>
<feature type="compositionally biased region" description="Low complexity" evidence="4">
    <location>
        <begin position="344"/>
        <end position="356"/>
    </location>
</feature>
<dbReference type="CDD" id="cd14014">
    <property type="entry name" value="STKc_PknB_like"/>
    <property type="match status" value="1"/>
</dbReference>
<dbReference type="SUPFAM" id="SSF56112">
    <property type="entry name" value="Protein kinase-like (PK-like)"/>
    <property type="match status" value="1"/>
</dbReference>
<keyword evidence="3" id="KW-0067">ATP-binding</keyword>
<name>G8RNW3_MYCRN</name>
<dbReference type="InterPro" id="IPR006652">
    <property type="entry name" value="Kelch_1"/>
</dbReference>
<keyword evidence="5" id="KW-0472">Membrane</keyword>
<dbReference type="eggNOG" id="COG0515">
    <property type="taxonomic scope" value="Bacteria"/>
</dbReference>
<keyword evidence="7" id="KW-0808">Transferase</keyword>
<dbReference type="STRING" id="710685.MycrhN_3289"/>
<feature type="domain" description="Protein kinase" evidence="6">
    <location>
        <begin position="14"/>
        <end position="279"/>
    </location>
</feature>
<feature type="region of interest" description="Disordered" evidence="4">
    <location>
        <begin position="282"/>
        <end position="413"/>
    </location>
</feature>
<evidence type="ECO:0000259" key="6">
    <source>
        <dbReference type="PROSITE" id="PS50011"/>
    </source>
</evidence>
<keyword evidence="8" id="KW-1185">Reference proteome</keyword>
<evidence type="ECO:0000256" key="4">
    <source>
        <dbReference type="SAM" id="MobiDB-lite"/>
    </source>
</evidence>
<proteinExistence type="predicted"/>
<dbReference type="Proteomes" id="UP000005442">
    <property type="component" value="Chromosome"/>
</dbReference>
<keyword evidence="1" id="KW-0880">Kelch repeat</keyword>